<organism evidence="3 4">
    <name type="scientific">Salinisphaera orenii YIM 95161</name>
    <dbReference type="NCBI Taxonomy" id="1051139"/>
    <lineage>
        <taxon>Bacteria</taxon>
        <taxon>Pseudomonadati</taxon>
        <taxon>Pseudomonadota</taxon>
        <taxon>Gammaproteobacteria</taxon>
        <taxon>Salinisphaerales</taxon>
        <taxon>Salinisphaeraceae</taxon>
        <taxon>Salinisphaera</taxon>
    </lineage>
</organism>
<feature type="region of interest" description="Disordered" evidence="1">
    <location>
        <begin position="135"/>
        <end position="155"/>
    </location>
</feature>
<dbReference type="Gene3D" id="3.90.1300.10">
    <property type="entry name" value="Amidase signature (AS) domain"/>
    <property type="match status" value="1"/>
</dbReference>
<dbReference type="AlphaFoldDB" id="A0A423PRG9"/>
<dbReference type="EMBL" id="AYKF01000088">
    <property type="protein sequence ID" value="ROO28177.1"/>
    <property type="molecule type" value="Genomic_DNA"/>
</dbReference>
<accession>A0A423PRG9</accession>
<dbReference type="InterPro" id="IPR020556">
    <property type="entry name" value="Amidase_CS"/>
</dbReference>
<proteinExistence type="predicted"/>
<comment type="caution">
    <text evidence="3">The sequence shown here is derived from an EMBL/GenBank/DDBJ whole genome shotgun (WGS) entry which is preliminary data.</text>
</comment>
<feature type="domain" description="Amidase" evidence="2">
    <location>
        <begin position="25"/>
        <end position="445"/>
    </location>
</feature>
<dbReference type="GO" id="GO:0003824">
    <property type="term" value="F:catalytic activity"/>
    <property type="evidence" value="ECO:0007669"/>
    <property type="project" value="InterPro"/>
</dbReference>
<evidence type="ECO:0000313" key="3">
    <source>
        <dbReference type="EMBL" id="ROO28177.1"/>
    </source>
</evidence>
<protein>
    <submittedName>
        <fullName evidence="3">Amidase</fullName>
    </submittedName>
</protein>
<dbReference type="RefSeq" id="WP_123591336.1">
    <property type="nucleotide sequence ID" value="NZ_AYKF01000088.1"/>
</dbReference>
<dbReference type="Pfam" id="PF01425">
    <property type="entry name" value="Amidase"/>
    <property type="match status" value="1"/>
</dbReference>
<dbReference type="Proteomes" id="UP000285123">
    <property type="component" value="Unassembled WGS sequence"/>
</dbReference>
<sequence>MNDILSLSATKLGQKIKAGDISPVDAVDACLARIDATEPKLNAYVRVLADEARAAAKQAEKEIAAGQWKGPLHGVPVALKDLYDLADVPTTASSRVRENWTPNADSAAAERLKAAGAIVLGKTHTHEFAYGIVTPTTRNPWDTERTPGGSSGGSGATVASAGAFMAMGSDTGGSIRIPAGLCGTVGLKPTFGRVSRAGITSLSWGLDHAGPLTRTVEDAATCLQVLAGYDPRDPGSVDEPVPDYSAGLRDGIKGLRVGVPTNYFFDQLDAEVEAAVRKAYEQLESLGAELVDVALPMPEQIVAVEFAILLPEASDYHRQMLRDSAHLYNDDVRVMLEAGEFVPATTYIRAQRVRNLLQQEFRKLYDKVDVIVAPSVAATAVTAGTESITWPDGSEEPLISAYTRFSLPGNVTGLPAMSVPCGFTENGLPIGFQAIGRPFDESTVLRLGAAYEAATDWHQRRPDI</sequence>
<evidence type="ECO:0000256" key="1">
    <source>
        <dbReference type="SAM" id="MobiDB-lite"/>
    </source>
</evidence>
<dbReference type="PANTHER" id="PTHR11895:SF176">
    <property type="entry name" value="AMIDASE AMID-RELATED"/>
    <property type="match status" value="1"/>
</dbReference>
<gene>
    <name evidence="3" type="ORF">SAHL_10345</name>
</gene>
<evidence type="ECO:0000313" key="4">
    <source>
        <dbReference type="Proteomes" id="UP000285123"/>
    </source>
</evidence>
<dbReference type="InterPro" id="IPR023631">
    <property type="entry name" value="Amidase_dom"/>
</dbReference>
<reference evidence="3 4" key="1">
    <citation type="submission" date="2013-10" db="EMBL/GenBank/DDBJ databases">
        <title>Salinisphaera halophila YIM 95161 Genome Sequencing.</title>
        <authorList>
            <person name="Lai Q."/>
            <person name="Li C."/>
            <person name="Shao Z."/>
        </authorList>
    </citation>
    <scope>NUCLEOTIDE SEQUENCE [LARGE SCALE GENOMIC DNA]</scope>
    <source>
        <strain evidence="3 4">YIM 95161</strain>
    </source>
</reference>
<dbReference type="PANTHER" id="PTHR11895">
    <property type="entry name" value="TRANSAMIDASE"/>
    <property type="match status" value="1"/>
</dbReference>
<evidence type="ECO:0000259" key="2">
    <source>
        <dbReference type="Pfam" id="PF01425"/>
    </source>
</evidence>
<dbReference type="PROSITE" id="PS00571">
    <property type="entry name" value="AMIDASES"/>
    <property type="match status" value="1"/>
</dbReference>
<name>A0A423PRG9_9GAMM</name>
<dbReference type="InterPro" id="IPR036928">
    <property type="entry name" value="AS_sf"/>
</dbReference>
<dbReference type="InterPro" id="IPR000120">
    <property type="entry name" value="Amidase"/>
</dbReference>
<dbReference type="SUPFAM" id="SSF75304">
    <property type="entry name" value="Amidase signature (AS) enzymes"/>
    <property type="match status" value="1"/>
</dbReference>
<dbReference type="OrthoDB" id="9811471at2"/>